<evidence type="ECO:0000313" key="3">
    <source>
        <dbReference type="EMBL" id="CAF2052871.1"/>
    </source>
</evidence>
<dbReference type="Proteomes" id="UP000663866">
    <property type="component" value="Unassembled WGS sequence"/>
</dbReference>
<evidence type="ECO:0000313" key="2">
    <source>
        <dbReference type="EMBL" id="CAF1685193.1"/>
    </source>
</evidence>
<name>A0A816PTB4_9BILA</name>
<dbReference type="EMBL" id="CAJNRF010003690">
    <property type="protein sequence ID" value="CAF2052871.1"/>
    <property type="molecule type" value="Genomic_DNA"/>
</dbReference>
<evidence type="ECO:0000313" key="6">
    <source>
        <dbReference type="Proteomes" id="UP000663856"/>
    </source>
</evidence>
<dbReference type="EMBL" id="CAJNOW010021719">
    <property type="protein sequence ID" value="CAF1685193.1"/>
    <property type="molecule type" value="Genomic_DNA"/>
</dbReference>
<gene>
    <name evidence="4" type="ORF">GIL414_LOCUS21437</name>
    <name evidence="2" type="ORF">KQP761_LOCUS38238</name>
    <name evidence="5" type="ORF">OVN521_LOCUS36172</name>
    <name evidence="3" type="ORF">WKI299_LOCUS10548</name>
</gene>
<evidence type="ECO:0000313" key="4">
    <source>
        <dbReference type="EMBL" id="CAF4196612.1"/>
    </source>
</evidence>
<sequence>MTEAHKVTHSNGNEDSNGNNDWNTDEEFDDIFNIFDDDKDTLEYTGEEFNKYFFSGHLPAMVYEEETMDDDSFQDDDVVIVETMQQEADDDVVLSQKFSQLSTNVEDDQTSDVTRKRQRSSVAQGGKSGSRSLDPGGSH</sequence>
<organism evidence="3 6">
    <name type="scientific">Rotaria magnacalcarata</name>
    <dbReference type="NCBI Taxonomy" id="392030"/>
    <lineage>
        <taxon>Eukaryota</taxon>
        <taxon>Metazoa</taxon>
        <taxon>Spiralia</taxon>
        <taxon>Gnathifera</taxon>
        <taxon>Rotifera</taxon>
        <taxon>Eurotatoria</taxon>
        <taxon>Bdelloidea</taxon>
        <taxon>Philodinida</taxon>
        <taxon>Philodinidae</taxon>
        <taxon>Rotaria</taxon>
    </lineage>
</organism>
<protein>
    <submittedName>
        <fullName evidence="3">Uncharacterized protein</fullName>
    </submittedName>
</protein>
<reference evidence="3" key="1">
    <citation type="submission" date="2021-02" db="EMBL/GenBank/DDBJ databases">
        <authorList>
            <person name="Nowell W R."/>
        </authorList>
    </citation>
    <scope>NUCLEOTIDE SEQUENCE</scope>
</reference>
<dbReference type="Proteomes" id="UP000681720">
    <property type="component" value="Unassembled WGS sequence"/>
</dbReference>
<feature type="region of interest" description="Disordered" evidence="1">
    <location>
        <begin position="101"/>
        <end position="139"/>
    </location>
</feature>
<evidence type="ECO:0000313" key="7">
    <source>
        <dbReference type="Proteomes" id="UP000663866"/>
    </source>
</evidence>
<proteinExistence type="predicted"/>
<dbReference type="Proteomes" id="UP000663834">
    <property type="component" value="Unassembled WGS sequence"/>
</dbReference>
<accession>A0A816PTB4</accession>
<keyword evidence="7" id="KW-1185">Reference proteome</keyword>
<dbReference type="EMBL" id="CAJOBJ010018151">
    <property type="protein sequence ID" value="CAF4196612.1"/>
    <property type="molecule type" value="Genomic_DNA"/>
</dbReference>
<dbReference type="AlphaFoldDB" id="A0A816PTB4"/>
<comment type="caution">
    <text evidence="3">The sequence shown here is derived from an EMBL/GenBank/DDBJ whole genome shotgun (WGS) entry which is preliminary data.</text>
</comment>
<evidence type="ECO:0000313" key="5">
    <source>
        <dbReference type="EMBL" id="CAF4422354.1"/>
    </source>
</evidence>
<feature type="region of interest" description="Disordered" evidence="1">
    <location>
        <begin position="1"/>
        <end position="26"/>
    </location>
</feature>
<dbReference type="Proteomes" id="UP000663856">
    <property type="component" value="Unassembled WGS sequence"/>
</dbReference>
<dbReference type="EMBL" id="CAJOBG010042832">
    <property type="protein sequence ID" value="CAF4422354.1"/>
    <property type="molecule type" value="Genomic_DNA"/>
</dbReference>
<feature type="compositionally biased region" description="Low complexity" evidence="1">
    <location>
        <begin position="10"/>
        <end position="22"/>
    </location>
</feature>
<evidence type="ECO:0000256" key="1">
    <source>
        <dbReference type="SAM" id="MobiDB-lite"/>
    </source>
</evidence>